<dbReference type="GO" id="GO:0016787">
    <property type="term" value="F:hydrolase activity"/>
    <property type="evidence" value="ECO:0007669"/>
    <property type="project" value="UniProtKB-KW"/>
</dbReference>
<dbReference type="InterPro" id="IPR007709">
    <property type="entry name" value="N-FG_amidohydro"/>
</dbReference>
<accession>A0A316JDU4</accession>
<comment type="caution">
    <text evidence="1">The sequence shown here is derived from an EMBL/GenBank/DDBJ whole genome shotgun (WGS) entry which is preliminary data.</text>
</comment>
<reference evidence="1 2" key="1">
    <citation type="submission" date="2018-05" db="EMBL/GenBank/DDBJ databases">
        <title>Comparative genomic sequence analysis between strain HN4 and CCM 8460T (Falsochrobactrum ovis) will provide more evidence to prove that HN4 is a new species of Falsochrobactrum.</title>
        <authorList>
            <person name="Lyu W."/>
            <person name="Sun L."/>
            <person name="Yao L."/>
        </authorList>
    </citation>
    <scope>NUCLEOTIDE SEQUENCE [LARGE SCALE GENOMIC DNA]</scope>
    <source>
        <strain evidence="1 2">HN4</strain>
    </source>
</reference>
<dbReference type="Gene3D" id="3.40.630.40">
    <property type="entry name" value="Zn-dependent exopeptidases"/>
    <property type="match status" value="1"/>
</dbReference>
<organism evidence="1 2">
    <name type="scientific">Falsochrobactrum shanghaiense</name>
    <dbReference type="NCBI Taxonomy" id="2201899"/>
    <lineage>
        <taxon>Bacteria</taxon>
        <taxon>Pseudomonadati</taxon>
        <taxon>Pseudomonadota</taxon>
        <taxon>Alphaproteobacteria</taxon>
        <taxon>Hyphomicrobiales</taxon>
        <taxon>Brucellaceae</taxon>
        <taxon>Falsochrobactrum</taxon>
    </lineage>
</organism>
<sequence>MVDERVDRADIEDSPLEGASQPVIVINEAGKSAYLFICEHASNFIPESFDRLGLDADALMAHVAWDPGAVEVARLLSAALDATLIEAGFSRLLIDCNRRLSAPDLIPEISETTIIPGNQNLDPDARMARIDLSHGPFHARIESAIDARTSRNQPSWIATIHSFTPVYHGVPRPWQIGIIHDEDDRIARPLIAALKRDGALNVGINQPYSPDDRVYYTLERHARARHAPCVMIEIRNDQIGDAHMQKSWATRLAAIFTDIADTLVSQDHFTDEKS</sequence>
<evidence type="ECO:0000313" key="1">
    <source>
        <dbReference type="EMBL" id="PWL17253.1"/>
    </source>
</evidence>
<dbReference type="Proteomes" id="UP000245865">
    <property type="component" value="Unassembled WGS sequence"/>
</dbReference>
<dbReference type="Pfam" id="PF05013">
    <property type="entry name" value="FGase"/>
    <property type="match status" value="1"/>
</dbReference>
<dbReference type="EMBL" id="QGDB01000005">
    <property type="protein sequence ID" value="PWL17253.1"/>
    <property type="molecule type" value="Genomic_DNA"/>
</dbReference>
<keyword evidence="1" id="KW-0378">Hydrolase</keyword>
<dbReference type="SUPFAM" id="SSF53187">
    <property type="entry name" value="Zn-dependent exopeptidases"/>
    <property type="match status" value="1"/>
</dbReference>
<name>A0A316JDU4_9HYPH</name>
<dbReference type="AlphaFoldDB" id="A0A316JDU4"/>
<dbReference type="RefSeq" id="WP_109707530.1">
    <property type="nucleotide sequence ID" value="NZ_QGDB01000005.1"/>
</dbReference>
<dbReference type="PIRSF" id="PIRSF029730">
    <property type="entry name" value="UCP029730"/>
    <property type="match status" value="1"/>
</dbReference>
<protein>
    <submittedName>
        <fullName evidence="1">N-formylglutamate amidohydrolase</fullName>
    </submittedName>
</protein>
<gene>
    <name evidence="1" type="ORF">DKP76_14665</name>
</gene>
<dbReference type="OrthoDB" id="9815326at2"/>
<proteinExistence type="predicted"/>
<evidence type="ECO:0000313" key="2">
    <source>
        <dbReference type="Proteomes" id="UP000245865"/>
    </source>
</evidence>
<keyword evidence="2" id="KW-1185">Reference proteome</keyword>
<dbReference type="InterPro" id="IPR011227">
    <property type="entry name" value="UCP029730"/>
</dbReference>